<dbReference type="GO" id="GO:0003676">
    <property type="term" value="F:nucleic acid binding"/>
    <property type="evidence" value="ECO:0007669"/>
    <property type="project" value="InterPro"/>
</dbReference>
<feature type="compositionally biased region" description="Basic and acidic residues" evidence="1">
    <location>
        <begin position="42"/>
        <end position="56"/>
    </location>
</feature>
<dbReference type="AlphaFoldDB" id="A0AAE1IXD3"/>
<evidence type="ECO:0000313" key="2">
    <source>
        <dbReference type="EMBL" id="KAK3932986.1"/>
    </source>
</evidence>
<keyword evidence="3" id="KW-1185">Reference proteome</keyword>
<gene>
    <name evidence="2" type="ORF">KUF71_017174</name>
</gene>
<evidence type="ECO:0000313" key="3">
    <source>
        <dbReference type="Proteomes" id="UP001219518"/>
    </source>
</evidence>
<dbReference type="Proteomes" id="UP001219518">
    <property type="component" value="Unassembled WGS sequence"/>
</dbReference>
<organism evidence="2 3">
    <name type="scientific">Frankliniella fusca</name>
    <dbReference type="NCBI Taxonomy" id="407009"/>
    <lineage>
        <taxon>Eukaryota</taxon>
        <taxon>Metazoa</taxon>
        <taxon>Ecdysozoa</taxon>
        <taxon>Arthropoda</taxon>
        <taxon>Hexapoda</taxon>
        <taxon>Insecta</taxon>
        <taxon>Pterygota</taxon>
        <taxon>Neoptera</taxon>
        <taxon>Paraneoptera</taxon>
        <taxon>Thysanoptera</taxon>
        <taxon>Terebrantia</taxon>
        <taxon>Thripoidea</taxon>
        <taxon>Thripidae</taxon>
        <taxon>Frankliniella</taxon>
    </lineage>
</organism>
<reference evidence="2" key="2">
    <citation type="journal article" date="2023" name="BMC Genomics">
        <title>Pest status, molecular evolution, and epigenetic factors derived from the genome assembly of Frankliniella fusca, a thysanopteran phytovirus vector.</title>
        <authorList>
            <person name="Catto M.A."/>
            <person name="Labadie P.E."/>
            <person name="Jacobson A.L."/>
            <person name="Kennedy G.G."/>
            <person name="Srinivasan R."/>
            <person name="Hunt B.G."/>
        </authorList>
    </citation>
    <scope>NUCLEOTIDE SEQUENCE</scope>
    <source>
        <strain evidence="2">PL_HMW_Pooled</strain>
    </source>
</reference>
<dbReference type="EMBL" id="JAHWGI010001442">
    <property type="protein sequence ID" value="KAK3932986.1"/>
    <property type="molecule type" value="Genomic_DNA"/>
</dbReference>
<dbReference type="PANTHER" id="PTHR47326">
    <property type="entry name" value="TRANSPOSABLE ELEMENT TC3 TRANSPOSASE-LIKE PROTEIN"/>
    <property type="match status" value="1"/>
</dbReference>
<comment type="caution">
    <text evidence="2">The sequence shown here is derived from an EMBL/GenBank/DDBJ whole genome shotgun (WGS) entry which is preliminary data.</text>
</comment>
<accession>A0AAE1IXD3</accession>
<reference evidence="2" key="1">
    <citation type="submission" date="2021-07" db="EMBL/GenBank/DDBJ databases">
        <authorList>
            <person name="Catto M.A."/>
            <person name="Jacobson A."/>
            <person name="Kennedy G."/>
            <person name="Labadie P."/>
            <person name="Hunt B.G."/>
            <person name="Srinivasan R."/>
        </authorList>
    </citation>
    <scope>NUCLEOTIDE SEQUENCE</scope>
    <source>
        <strain evidence="2">PL_HMW_Pooled</strain>
        <tissue evidence="2">Head</tissue>
    </source>
</reference>
<protein>
    <submittedName>
        <fullName evidence="2">CTL-like protein</fullName>
    </submittedName>
</protein>
<name>A0AAE1IXD3_9NEOP</name>
<proteinExistence type="predicted"/>
<dbReference type="InterPro" id="IPR036397">
    <property type="entry name" value="RNaseH_sf"/>
</dbReference>
<dbReference type="Gene3D" id="3.30.420.10">
    <property type="entry name" value="Ribonuclease H-like superfamily/Ribonuclease H"/>
    <property type="match status" value="1"/>
</dbReference>
<dbReference type="PANTHER" id="PTHR47326:SF1">
    <property type="entry name" value="HTH PSQ-TYPE DOMAIN-CONTAINING PROTEIN"/>
    <property type="match status" value="1"/>
</dbReference>
<sequence length="315" mass="35157">MPGSVMPPDHVGRLAEWSNAYVHRSAVPGSTPGNSSSSKNENTSEKNEYYKGKEKAPGASNISARGPSFGAIDGVFHRAPVRPLPRAGQADDVLQHFRENPHTSQRRAAAALNMSKTTIQRILADDNGILNQALRVEDPPRRLEYCNWLVGQPEPEAFVGRVLWSDECNFDNKANVNRHNAHYWSDVNPHWMRTVNFQDQWSVNCWGGVLGENVIGPHFFDDFVVYATSTPPLHRDQRHYPRTIPYRDSGKSDCQLRLADGILEYGNGSPSMVYRSKEGVREGHITTVCGHGPSSVIPNHQNKLVVTTPKRLNDT</sequence>
<feature type="region of interest" description="Disordered" evidence="1">
    <location>
        <begin position="24"/>
        <end position="64"/>
    </location>
</feature>
<evidence type="ECO:0000256" key="1">
    <source>
        <dbReference type="SAM" id="MobiDB-lite"/>
    </source>
</evidence>